<protein>
    <submittedName>
        <fullName evidence="2">Uncharacterized protein</fullName>
    </submittedName>
</protein>
<name>A0A0E0A947_9ORYZ</name>
<reference evidence="2" key="1">
    <citation type="submission" date="2015-04" db="UniProtKB">
        <authorList>
            <consortium name="EnsemblPlants"/>
        </authorList>
    </citation>
    <scope>IDENTIFICATION</scope>
</reference>
<evidence type="ECO:0000256" key="1">
    <source>
        <dbReference type="SAM" id="MobiDB-lite"/>
    </source>
</evidence>
<dbReference type="AlphaFoldDB" id="A0A0E0A947"/>
<keyword evidence="3" id="KW-1185">Reference proteome</keyword>
<sequence length="290" mass="31963">MAGRRPSEAMLGCGGAETGGGIPSGWELVVAAMVDWRWPARRRRRASGRRSWSVEKPEGGGCRGWQPASREEEAAARELRGAALARGRSGCVRRRPRSAAREGREGAEAVMAMEKAKVGVDRGGFPSQGKRQRHSGRAGRHGDAVACTWLTPVCSRQSARSKVVDVMDGGSRARMSKSTQGKEYKEGVGDLGARCRREAVTNPAGERNDIATNGKGFETSISLAPKRLAKRKDVDRTTSFRWNDLIVVFRRFKGRTRYCNNLGRLRGQRRDIILRGGSGKTTRFEYFQIL</sequence>
<feature type="region of interest" description="Disordered" evidence="1">
    <location>
        <begin position="166"/>
        <end position="186"/>
    </location>
</feature>
<accession>A0A0E0A947</accession>
<feature type="compositionally biased region" description="Basic residues" evidence="1">
    <location>
        <begin position="130"/>
        <end position="139"/>
    </location>
</feature>
<proteinExistence type="predicted"/>
<dbReference type="Proteomes" id="UP000026961">
    <property type="component" value="Chromosome 6"/>
</dbReference>
<reference evidence="2" key="2">
    <citation type="submission" date="2018-05" db="EMBL/GenBank/DDBJ databases">
        <title>OgluRS3 (Oryza glumaepatula Reference Sequence Version 3).</title>
        <authorList>
            <person name="Zhang J."/>
            <person name="Kudrna D."/>
            <person name="Lee S."/>
            <person name="Talag J."/>
            <person name="Welchert J."/>
            <person name="Wing R.A."/>
        </authorList>
    </citation>
    <scope>NUCLEOTIDE SEQUENCE [LARGE SCALE GENOMIC DNA]</scope>
</reference>
<dbReference type="HOGENOM" id="CLU_083742_0_0_1"/>
<feature type="region of interest" description="Disordered" evidence="1">
    <location>
        <begin position="45"/>
        <end position="68"/>
    </location>
</feature>
<dbReference type="Gramene" id="OGLUM06G14470.1">
    <property type="protein sequence ID" value="OGLUM06G14470.1"/>
    <property type="gene ID" value="OGLUM06G14470"/>
</dbReference>
<evidence type="ECO:0000313" key="3">
    <source>
        <dbReference type="Proteomes" id="UP000026961"/>
    </source>
</evidence>
<evidence type="ECO:0000313" key="2">
    <source>
        <dbReference type="EnsemblPlants" id="OGLUM06G14470.1"/>
    </source>
</evidence>
<organism evidence="2">
    <name type="scientific">Oryza glumipatula</name>
    <dbReference type="NCBI Taxonomy" id="40148"/>
    <lineage>
        <taxon>Eukaryota</taxon>
        <taxon>Viridiplantae</taxon>
        <taxon>Streptophyta</taxon>
        <taxon>Embryophyta</taxon>
        <taxon>Tracheophyta</taxon>
        <taxon>Spermatophyta</taxon>
        <taxon>Magnoliopsida</taxon>
        <taxon>Liliopsida</taxon>
        <taxon>Poales</taxon>
        <taxon>Poaceae</taxon>
        <taxon>BOP clade</taxon>
        <taxon>Oryzoideae</taxon>
        <taxon>Oryzeae</taxon>
        <taxon>Oryzinae</taxon>
        <taxon>Oryza</taxon>
    </lineage>
</organism>
<dbReference type="EnsemblPlants" id="OGLUM06G14470.1">
    <property type="protein sequence ID" value="OGLUM06G14470.1"/>
    <property type="gene ID" value="OGLUM06G14470"/>
</dbReference>
<feature type="region of interest" description="Disordered" evidence="1">
    <location>
        <begin position="120"/>
        <end position="139"/>
    </location>
</feature>